<evidence type="ECO:0000256" key="2">
    <source>
        <dbReference type="ARBA" id="ARBA00022490"/>
    </source>
</evidence>
<evidence type="ECO:0000256" key="1">
    <source>
        <dbReference type="ARBA" id="ARBA00004496"/>
    </source>
</evidence>
<dbReference type="Proteomes" id="UP000193411">
    <property type="component" value="Unassembled WGS sequence"/>
</dbReference>
<keyword evidence="2" id="KW-0963">Cytoplasm</keyword>
<dbReference type="AlphaFoldDB" id="A0A1Y2H9C9"/>
<organism evidence="7 8">
    <name type="scientific">Catenaria anguillulae PL171</name>
    <dbReference type="NCBI Taxonomy" id="765915"/>
    <lineage>
        <taxon>Eukaryota</taxon>
        <taxon>Fungi</taxon>
        <taxon>Fungi incertae sedis</taxon>
        <taxon>Blastocladiomycota</taxon>
        <taxon>Blastocladiomycetes</taxon>
        <taxon>Blastocladiales</taxon>
        <taxon>Catenariaceae</taxon>
        <taxon>Catenaria</taxon>
    </lineage>
</organism>
<protein>
    <recommendedName>
        <fullName evidence="6">CHCH domain-containing protein</fullName>
    </recommendedName>
</protein>
<dbReference type="PANTHER" id="PTHR21107">
    <property type="entry name" value="CYTOCHROME C OXIDASE ASSEMBLY PROTEIN COX19"/>
    <property type="match status" value="1"/>
</dbReference>
<gene>
    <name evidence="7" type="ORF">BCR44DRAFT_1442911</name>
</gene>
<evidence type="ECO:0000256" key="4">
    <source>
        <dbReference type="ARBA" id="ARBA00037279"/>
    </source>
</evidence>
<sequence length="74" mass="8416">MSSFGAPQKRGAFPLDHDGECKALVQKYLKCLKESKASNMSCRELSKAYLECRMQRGLMAKDEMQNLGFHDKTK</sequence>
<comment type="subcellular location">
    <subcellularLocation>
        <location evidence="1">Cytoplasm</location>
    </subcellularLocation>
</comment>
<dbReference type="GO" id="GO:0005758">
    <property type="term" value="C:mitochondrial intermembrane space"/>
    <property type="evidence" value="ECO:0007669"/>
    <property type="project" value="TreeGrafter"/>
</dbReference>
<evidence type="ECO:0000259" key="6">
    <source>
        <dbReference type="Pfam" id="PF06747"/>
    </source>
</evidence>
<evidence type="ECO:0000256" key="3">
    <source>
        <dbReference type="ARBA" id="ARBA00023157"/>
    </source>
</evidence>
<proteinExistence type="inferred from homology"/>
<dbReference type="Pfam" id="PF06747">
    <property type="entry name" value="CHCH"/>
    <property type="match status" value="1"/>
</dbReference>
<feature type="domain" description="CHCH" evidence="6">
    <location>
        <begin position="21"/>
        <end position="55"/>
    </location>
</feature>
<comment type="similarity">
    <text evidence="5">Belongs to the COX19 family.</text>
</comment>
<dbReference type="InterPro" id="IPR010625">
    <property type="entry name" value="CHCH"/>
</dbReference>
<evidence type="ECO:0000313" key="8">
    <source>
        <dbReference type="Proteomes" id="UP000193411"/>
    </source>
</evidence>
<evidence type="ECO:0000313" key="7">
    <source>
        <dbReference type="EMBL" id="ORZ31176.1"/>
    </source>
</evidence>
<reference evidence="7 8" key="1">
    <citation type="submission" date="2016-07" db="EMBL/GenBank/DDBJ databases">
        <title>Pervasive Adenine N6-methylation of Active Genes in Fungi.</title>
        <authorList>
            <consortium name="DOE Joint Genome Institute"/>
            <person name="Mondo S.J."/>
            <person name="Dannebaum R.O."/>
            <person name="Kuo R.C."/>
            <person name="Labutti K."/>
            <person name="Haridas S."/>
            <person name="Kuo A."/>
            <person name="Salamov A."/>
            <person name="Ahrendt S.R."/>
            <person name="Lipzen A."/>
            <person name="Sullivan W."/>
            <person name="Andreopoulos W.B."/>
            <person name="Clum A."/>
            <person name="Lindquist E."/>
            <person name="Daum C."/>
            <person name="Ramamoorthy G.K."/>
            <person name="Gryganskyi A."/>
            <person name="Culley D."/>
            <person name="Magnuson J.K."/>
            <person name="James T.Y."/>
            <person name="O'Malley M.A."/>
            <person name="Stajich J.E."/>
            <person name="Spatafora J.W."/>
            <person name="Visel A."/>
            <person name="Grigoriev I.V."/>
        </authorList>
    </citation>
    <scope>NUCLEOTIDE SEQUENCE [LARGE SCALE GENOMIC DNA]</scope>
    <source>
        <strain evidence="7 8">PL171</strain>
    </source>
</reference>
<keyword evidence="8" id="KW-1185">Reference proteome</keyword>
<dbReference type="InterPro" id="IPR051383">
    <property type="entry name" value="COX19"/>
</dbReference>
<dbReference type="EMBL" id="MCFL01000065">
    <property type="protein sequence ID" value="ORZ31176.1"/>
    <property type="molecule type" value="Genomic_DNA"/>
</dbReference>
<accession>A0A1Y2H9C9</accession>
<dbReference type="PROSITE" id="PS51808">
    <property type="entry name" value="CHCH"/>
    <property type="match status" value="1"/>
</dbReference>
<dbReference type="GO" id="GO:0033617">
    <property type="term" value="P:mitochondrial respiratory chain complex IV assembly"/>
    <property type="evidence" value="ECO:0007669"/>
    <property type="project" value="TreeGrafter"/>
</dbReference>
<dbReference type="OrthoDB" id="268594at2759"/>
<comment type="function">
    <text evidence="4">Required for the assembly of mitochondrial cytochrome c oxidase.</text>
</comment>
<keyword evidence="3" id="KW-1015">Disulfide bond</keyword>
<comment type="caution">
    <text evidence="7">The sequence shown here is derived from an EMBL/GenBank/DDBJ whole genome shotgun (WGS) entry which is preliminary data.</text>
</comment>
<evidence type="ECO:0000256" key="5">
    <source>
        <dbReference type="ARBA" id="ARBA00038223"/>
    </source>
</evidence>
<name>A0A1Y2H9C9_9FUNG</name>
<dbReference type="PANTHER" id="PTHR21107:SF2">
    <property type="entry name" value="CYTOCHROME C OXIDASE ASSEMBLY PROTEIN COX19"/>
    <property type="match status" value="1"/>
</dbReference>
<dbReference type="STRING" id="765915.A0A1Y2H9C9"/>